<feature type="compositionally biased region" description="Polar residues" evidence="3">
    <location>
        <begin position="884"/>
        <end position="902"/>
    </location>
</feature>
<evidence type="ECO:0000313" key="5">
    <source>
        <dbReference type="EMBL" id="KAG5449171.1"/>
    </source>
</evidence>
<feature type="compositionally biased region" description="Polar residues" evidence="3">
    <location>
        <begin position="402"/>
        <end position="423"/>
    </location>
</feature>
<feature type="compositionally biased region" description="Polar residues" evidence="3">
    <location>
        <begin position="2316"/>
        <end position="2339"/>
    </location>
</feature>
<dbReference type="InterPro" id="IPR027107">
    <property type="entry name" value="Tuberin/Ral-act_asu"/>
</dbReference>
<feature type="compositionally biased region" description="Pro residues" evidence="3">
    <location>
        <begin position="1836"/>
        <end position="1851"/>
    </location>
</feature>
<dbReference type="OrthoDB" id="19311at2759"/>
<feature type="region of interest" description="Disordered" evidence="3">
    <location>
        <begin position="402"/>
        <end position="425"/>
    </location>
</feature>
<feature type="compositionally biased region" description="Basic and acidic residues" evidence="3">
    <location>
        <begin position="903"/>
        <end position="920"/>
    </location>
</feature>
<dbReference type="PANTHER" id="PTHR10063:SF11">
    <property type="entry name" value="RHO GTPASE-ACTIVATING PROTEIN CG5521-RELATED"/>
    <property type="match status" value="1"/>
</dbReference>
<dbReference type="GO" id="GO:0005634">
    <property type="term" value="C:nucleus"/>
    <property type="evidence" value="ECO:0007669"/>
    <property type="project" value="InterPro"/>
</dbReference>
<evidence type="ECO:0000256" key="1">
    <source>
        <dbReference type="ARBA" id="ARBA00022468"/>
    </source>
</evidence>
<feature type="compositionally biased region" description="Polar residues" evidence="3">
    <location>
        <begin position="807"/>
        <end position="821"/>
    </location>
</feature>
<proteinExistence type="predicted"/>
<feature type="region of interest" description="Disordered" evidence="3">
    <location>
        <begin position="1818"/>
        <end position="1876"/>
    </location>
</feature>
<dbReference type="InterPro" id="IPR035974">
    <property type="entry name" value="Rap/Ran-GAP_sf"/>
</dbReference>
<feature type="region of interest" description="Disordered" evidence="3">
    <location>
        <begin position="2504"/>
        <end position="2528"/>
    </location>
</feature>
<feature type="region of interest" description="Disordered" evidence="3">
    <location>
        <begin position="983"/>
        <end position="1010"/>
    </location>
</feature>
<keyword evidence="6" id="KW-1185">Reference proteome</keyword>
<feature type="compositionally biased region" description="Low complexity" evidence="3">
    <location>
        <begin position="2414"/>
        <end position="2427"/>
    </location>
</feature>
<dbReference type="PANTHER" id="PTHR10063">
    <property type="entry name" value="TUBERIN"/>
    <property type="match status" value="1"/>
</dbReference>
<dbReference type="Gene3D" id="3.40.50.11210">
    <property type="entry name" value="Rap/Ran-GAP"/>
    <property type="match status" value="1"/>
</dbReference>
<feature type="region of interest" description="Disordered" evidence="3">
    <location>
        <begin position="785"/>
        <end position="837"/>
    </location>
</feature>
<dbReference type="FunFam" id="3.40.50.11210:FF:000001">
    <property type="entry name" value="Ral GTPase-activating protein subunit alpha-1 isoform 1"/>
    <property type="match status" value="1"/>
</dbReference>
<dbReference type="SUPFAM" id="SSF48371">
    <property type="entry name" value="ARM repeat"/>
    <property type="match status" value="1"/>
</dbReference>
<gene>
    <name evidence="5" type="ORF">CSKR_104727</name>
</gene>
<dbReference type="Pfam" id="PF20412">
    <property type="entry name" value="RALGAPB_N"/>
    <property type="match status" value="1"/>
</dbReference>
<dbReference type="GO" id="GO:0051056">
    <property type="term" value="P:regulation of small GTPase mediated signal transduction"/>
    <property type="evidence" value="ECO:0007669"/>
    <property type="project" value="InterPro"/>
</dbReference>
<dbReference type="GO" id="GO:0005096">
    <property type="term" value="F:GTPase activator activity"/>
    <property type="evidence" value="ECO:0007669"/>
    <property type="project" value="UniProtKB-KW"/>
</dbReference>
<evidence type="ECO:0000256" key="2">
    <source>
        <dbReference type="ARBA" id="ARBA00022553"/>
    </source>
</evidence>
<accession>A0A8T1MKA3</accession>
<feature type="region of interest" description="Disordered" evidence="3">
    <location>
        <begin position="1033"/>
        <end position="1065"/>
    </location>
</feature>
<feature type="domain" description="Rap-GAP" evidence="4">
    <location>
        <begin position="2039"/>
        <end position="2245"/>
    </location>
</feature>
<comment type="caution">
    <text evidence="5">The sequence shown here is derived from an EMBL/GenBank/DDBJ whole genome shotgun (WGS) entry which is preliminary data.</text>
</comment>
<dbReference type="InterPro" id="IPR000331">
    <property type="entry name" value="Rap/Ran_GAP_dom"/>
</dbReference>
<dbReference type="InterPro" id="IPR046859">
    <property type="entry name" value="RGPA/RALGAPB_N"/>
</dbReference>
<dbReference type="PROSITE" id="PS50085">
    <property type="entry name" value="RAPGAP"/>
    <property type="match status" value="1"/>
</dbReference>
<feature type="region of interest" description="Disordered" evidence="3">
    <location>
        <begin position="2285"/>
        <end position="2427"/>
    </location>
</feature>
<dbReference type="InterPro" id="IPR016024">
    <property type="entry name" value="ARM-type_fold"/>
</dbReference>
<feature type="region of interest" description="Disordered" evidence="3">
    <location>
        <begin position="884"/>
        <end position="938"/>
    </location>
</feature>
<reference evidence="5 6" key="1">
    <citation type="journal article" date="2018" name="Biotechnol. Adv.">
        <title>Improved genomic resources and new bioinformatic workflow for the carcinogenic parasite Clonorchis sinensis: Biotechnological implications.</title>
        <authorList>
            <person name="Wang D."/>
            <person name="Korhonen P.K."/>
            <person name="Gasser R.B."/>
            <person name="Young N.D."/>
        </authorList>
    </citation>
    <scope>NUCLEOTIDE SEQUENCE [LARGE SCALE GENOMIC DNA]</scope>
    <source>
        <strain evidence="5">Cs-k2</strain>
    </source>
</reference>
<feature type="compositionally biased region" description="Basic residues" evidence="3">
    <location>
        <begin position="2372"/>
        <end position="2384"/>
    </location>
</feature>
<feature type="region of interest" description="Disordered" evidence="3">
    <location>
        <begin position="1974"/>
        <end position="1996"/>
    </location>
</feature>
<dbReference type="Pfam" id="PF02145">
    <property type="entry name" value="Rap_GAP"/>
    <property type="match status" value="1"/>
</dbReference>
<feature type="region of interest" description="Disordered" evidence="3">
    <location>
        <begin position="565"/>
        <end position="589"/>
    </location>
</feature>
<feature type="compositionally biased region" description="Polar residues" evidence="3">
    <location>
        <begin position="2388"/>
        <end position="2413"/>
    </location>
</feature>
<organism evidence="5 6">
    <name type="scientific">Clonorchis sinensis</name>
    <name type="common">Chinese liver fluke</name>
    <dbReference type="NCBI Taxonomy" id="79923"/>
    <lineage>
        <taxon>Eukaryota</taxon>
        <taxon>Metazoa</taxon>
        <taxon>Spiralia</taxon>
        <taxon>Lophotrochozoa</taxon>
        <taxon>Platyhelminthes</taxon>
        <taxon>Trematoda</taxon>
        <taxon>Digenea</taxon>
        <taxon>Opisthorchiida</taxon>
        <taxon>Opisthorchiata</taxon>
        <taxon>Opisthorchiidae</taxon>
        <taxon>Clonorchis</taxon>
    </lineage>
</organism>
<feature type="compositionally biased region" description="Low complexity" evidence="3">
    <location>
        <begin position="1857"/>
        <end position="1870"/>
    </location>
</feature>
<keyword evidence="2" id="KW-0597">Phosphoprotein</keyword>
<evidence type="ECO:0000256" key="3">
    <source>
        <dbReference type="SAM" id="MobiDB-lite"/>
    </source>
</evidence>
<feature type="compositionally biased region" description="Basic and acidic residues" evidence="3">
    <location>
        <begin position="2362"/>
        <end position="2371"/>
    </location>
</feature>
<dbReference type="Proteomes" id="UP000286415">
    <property type="component" value="Unassembled WGS sequence"/>
</dbReference>
<feature type="compositionally biased region" description="Polar residues" evidence="3">
    <location>
        <begin position="926"/>
        <end position="938"/>
    </location>
</feature>
<dbReference type="SUPFAM" id="SSF111347">
    <property type="entry name" value="Rap/Ran-GAP"/>
    <property type="match status" value="1"/>
</dbReference>
<feature type="region of interest" description="Disordered" evidence="3">
    <location>
        <begin position="516"/>
        <end position="552"/>
    </location>
</feature>
<name>A0A8T1MKA3_CLOSI</name>
<evidence type="ECO:0000259" key="4">
    <source>
        <dbReference type="PROSITE" id="PS50085"/>
    </source>
</evidence>
<protein>
    <submittedName>
        <fullName evidence="5">Ral GTPase-activating protein subunit alpha-1</fullName>
    </submittedName>
</protein>
<feature type="region of interest" description="Disordered" evidence="3">
    <location>
        <begin position="335"/>
        <end position="362"/>
    </location>
</feature>
<reference evidence="5 6" key="2">
    <citation type="journal article" date="2021" name="Genomics">
        <title>High-quality reference genome for Clonorchis sinensis.</title>
        <authorList>
            <person name="Young N.D."/>
            <person name="Stroehlein A.J."/>
            <person name="Kinkar L."/>
            <person name="Wang T."/>
            <person name="Sohn W.M."/>
            <person name="Chang B.C.H."/>
            <person name="Kaur P."/>
            <person name="Weisz D."/>
            <person name="Dudchenko O."/>
            <person name="Aiden E.L."/>
            <person name="Korhonen P.K."/>
            <person name="Gasser R.B."/>
        </authorList>
    </citation>
    <scope>NUCLEOTIDE SEQUENCE [LARGE SCALE GENOMIC DNA]</scope>
    <source>
        <strain evidence="5">Cs-k2</strain>
    </source>
</reference>
<evidence type="ECO:0000313" key="6">
    <source>
        <dbReference type="Proteomes" id="UP000286415"/>
    </source>
</evidence>
<dbReference type="EMBL" id="NIRI02000042">
    <property type="protein sequence ID" value="KAG5449171.1"/>
    <property type="molecule type" value="Genomic_DNA"/>
</dbReference>
<sequence>MDRVFRRHKASEGSVEKSQRKFLADKESSQKLKHLRILIGQLPSTELQNFFVENRSYIFHIFTDSFWSVEQELRQKVSPTNLKELENVLVVFEKILLLLPEYIREKWQYNGIMDVLDQLLNERNAVSVRKFGIRLFLLWYQILGDKATPKCHKMFTSLVPNFGFWISEYQKRSKPDTSGSISGTGKKNALPPVTSQPKANFGITPGDNGVLVPSVQVEEQQSNQDLEQTLLQHFLSSLVSEVAKVSWKEQQQEKHLMQLWFLFEQLKRTYLPVVFPCLSPAYTVYEPFDPKPLGPSPGLLDSLQDYPISPTLLPIYQEIFVLWLTPFIHANPRACGSDSNGPSEARGSISHGAKFGSSTEDSIMPPALSDTRPFGIEVSSGTQTVSSDLTIQASNEARRSLSSGFLQPSDQTTGLHSSSVDRSQTLHREKPQIGLKEVAMLCAVLYGCRQNINLLHDILHHAFLLPIQCYHALRAVVNVYSSWLEDKANRPIFLQSIEPAFSPQKSKARLLEHSFSAEDKGHEGDDEAEDPKEPTPSMKAASNATHPKIEKPLPSVDVKQVVAPEMAGRSDSDSSSPVVIGRDGPLGVSDSRRKLQTNISNEELRGCLQTATQIMLYNMARVFLLKCPPAVKTHQADPTGKHSNRTVDYVKEQVDLCRRILYIFRVTSDRNELTSDSWMKLLSFLLEVINSTMIGVAPNGNIGDSWLSNEKLVHTLFQTMNGALLRASLLAPITQDPWNQCLTVYSKLTQWTPLISEWKKVMQSLTTIMAKLVYGVDLSDLPTGNLPRRGKRDLGHHSTNRARPKSFTDSTLAHVPSTNVFQPGAQPPISPQPLTTDPTFSEAIVSISGIDVLRKPCDMCDADGGSEPLSPASPTQTPEGHFSFTTDAGISPSVTISNNDTRSTNRVDSEGKLPKMDSSRHHSLPRTLQQAHRSTTLVPSREPTVFAMRRSASNLNEPTPVHSVHDPTYGMADQFSRCLRTSMSDGEQLPRRVASGPSPDARSVLSVGSATNRRLRRSSLQGVVDTVITKSGSQQSLRFSLEEPQSPLPDRPALDDDSSSALSRNDFGLSDRASLDGGSVFKPKAYSVSPDVKIGEESPASIQLDGSLRVTYSPSLQHRAGTLRATSAELGIDVDLTQTPTKSSFETQNVPRCILAGGEAPGWTQESIVVCWRRFLGMLGNVNDIENNTNLEKVYTYLSELVGVLLKIQQYQKLNPVSDACVQPLAEYCIPIEYVVPTLLEVLVLRDKSPSIRLSALSTLCECVIRPPDRPVNYELTAQFYRILHRYLTGTDERYVHGIVRSCGMRFFAADLPASHLLLLDFLRGINVVLTDTSNAKEVPRTEAVVMLSTLLCYPIHFNSLECFDATLSNTFQLTTCTDLGSRVLQSLLRVTLADPNAEARCLALAALAVNIIVQLTHLNAGPDSTVNRPVTFPLDEFVYLLGMMRFQDHSVALVAVDMIHVLSNYCDIILRFNPTLTVCILRTLIWSLTYLWMSINVEKIIPVEKRLLTSFILAITDWTTRLPPHVVRTRIRNSDKTEVESETLISAILNVFYLIICTSPTGVPAESKEPSVSLLKLLSMQPPDPLLDLLHQCETRPDIEAFLVPTSRLDTSSLTIRTFLMASHGHPWTGFQQLGEGGLQAVYSVRLAARVSLCHLLNHLDHYPMDGQGAQLNTTIQETHDQADGLPDADMSDATELSLTTLEQPNIQLFSLNESILLTFLSLPMPNTAPVTSRRALEEPQFHRFPISTQPLSMKPFLLDPTENSSHFEAVLAPTDNFIGVSDVQYTRIIVRDFAGKYSWDLSCLHGLWNGSGPGPTHMSPLGIESSSSTSRHAPPCPPPRLNPNPPPLQPSLVRSSGSPGSDPSDPSSNKSRTTRVLLSSSNHTMIPNQTKPDALDQLMHELSASSPECAPEWDSNVQENGVRRETGSPCFNMEAMTDDQITAQCQLDEEVLEHANSFSRQRLAADNNSAGTRTVQTNANPSISTSGVSCSPRNDSTSMPDQFAVCRNLINQLGFLSFERRPTIELVQKSAGLVRDLKHLDKFGVRETHKIAVFYVGAGQEDKQSILSNQMASLEFENFLAGLGWEIDLLTHRGFRGGLERSGRAGNSTPYYATATLEVIFHVSTRMPSSTQEDLKYKHLGNDEVMIIWTENARAFTRSVLRTQFGDVLIIISPLSTGLFRVDVRRESMVGFFGPIVHSAVLDACVLPGLVRATAINASRAIRAINPGYRPHYEERAASLKQIISRYAVRSCFEDFAQSLVLPSLPPDSIISELLQQQPDGREVLGGSFRLPVPESYPRQHPGHHQSLAAPFSFTPNVPQHVSSTRAAKSGPEQTSIDVDEHRSSPSSSRTGKHRHHHHDSSSARDGHTSSRRKHRSRSRRTSSKDAPSTARNQSPQHSAPEQKLSANLAPSLSGSGTATLGSSSASNLRHIFPTSEAPPVTAIDTQFHLAPQLPPGENKAYKAQVKKGLELLLKFSARSSMLTSTRTRINTWPIVLSTGFQKERGQPSEEGYSTQQLPEMRKHFA</sequence>
<dbReference type="GO" id="GO:0005737">
    <property type="term" value="C:cytoplasm"/>
    <property type="evidence" value="ECO:0007669"/>
    <property type="project" value="TreeGrafter"/>
</dbReference>
<keyword evidence="1" id="KW-0343">GTPase activation</keyword>